<keyword evidence="3 6" id="KW-0597">Phosphoprotein</keyword>
<dbReference type="InterPro" id="IPR003594">
    <property type="entry name" value="HATPase_dom"/>
</dbReference>
<gene>
    <name evidence="10" type="ORF">ACFFJH_10815</name>
</gene>
<feature type="modified residue" description="4-aspartylphosphate" evidence="6">
    <location>
        <position position="524"/>
    </location>
</feature>
<evidence type="ECO:0000256" key="2">
    <source>
        <dbReference type="ARBA" id="ARBA00012438"/>
    </source>
</evidence>
<keyword evidence="7" id="KW-1133">Transmembrane helix</keyword>
<dbReference type="InterPro" id="IPR036097">
    <property type="entry name" value="HisK_dim/P_sf"/>
</dbReference>
<dbReference type="InterPro" id="IPR036890">
    <property type="entry name" value="HATPase_C_sf"/>
</dbReference>
<dbReference type="InterPro" id="IPR001789">
    <property type="entry name" value="Sig_transdc_resp-reg_receiver"/>
</dbReference>
<evidence type="ECO:0000259" key="8">
    <source>
        <dbReference type="PROSITE" id="PS50109"/>
    </source>
</evidence>
<comment type="caution">
    <text evidence="10">The sequence shown here is derived from an EMBL/GenBank/DDBJ whole genome shotgun (WGS) entry which is preliminary data.</text>
</comment>
<evidence type="ECO:0000313" key="11">
    <source>
        <dbReference type="Proteomes" id="UP001589844"/>
    </source>
</evidence>
<dbReference type="EMBL" id="JBHLXJ010000011">
    <property type="protein sequence ID" value="MFC0350298.1"/>
    <property type="molecule type" value="Genomic_DNA"/>
</dbReference>
<evidence type="ECO:0000259" key="9">
    <source>
        <dbReference type="PROSITE" id="PS50110"/>
    </source>
</evidence>
<dbReference type="Proteomes" id="UP001589844">
    <property type="component" value="Unassembled WGS sequence"/>
</dbReference>
<dbReference type="CDD" id="cd00156">
    <property type="entry name" value="REC"/>
    <property type="match status" value="1"/>
</dbReference>
<protein>
    <recommendedName>
        <fullName evidence="2">histidine kinase</fullName>
        <ecNumber evidence="2">2.7.13.3</ecNumber>
    </recommendedName>
</protein>
<dbReference type="InterPro" id="IPR011006">
    <property type="entry name" value="CheY-like_superfamily"/>
</dbReference>
<comment type="catalytic activity">
    <reaction evidence="1">
        <text>ATP + protein L-histidine = ADP + protein N-phospho-L-histidine.</text>
        <dbReference type="EC" id="2.7.13.3"/>
    </reaction>
</comment>
<feature type="transmembrane region" description="Helical" evidence="7">
    <location>
        <begin position="32"/>
        <end position="50"/>
    </location>
</feature>
<dbReference type="PROSITE" id="PS50110">
    <property type="entry name" value="RESPONSE_REGULATORY"/>
    <property type="match status" value="1"/>
</dbReference>
<feature type="transmembrane region" description="Helical" evidence="7">
    <location>
        <begin position="122"/>
        <end position="139"/>
    </location>
</feature>
<keyword evidence="4" id="KW-0808">Transferase</keyword>
<sequence length="594" mass="65714">MPQASPPIDNKIRTELQLELQRELQLLLMRNLGSSMLPGILVALVLFFTLKNEQNIVALSLWCIAVTLSKLIDVYDAKRFIRQGILITQIKQVQKRLMLLHAIDGAVWGALAWISLHTASTAGSVLILAVLAGIAANSMSILSPVLPAFALFLLFELGSMVYAVITLNDPAYWAIGIAVGMYAITLMGQAYNTSRTARASIQLRFDNLELIEQLSLATKQAEQAQLAAEAANAEKSRFLAAASHDLRQPIHAQGLFLEVLQASELNETQRHLVNNICSAADATTEMLHTLLDYSRIEAGVIEAQPRPFRLQHLLSKIENEFAPQAMHKGLIYRSPETHYVVHSDPSLVELILRNLVTNAIRYTQHGGLLISTRKIQGQLSLEVWDTGIGIDKIHFEEIFKEFQQLGNSERDRQKGLGLGLSIVQKMTHLLGLELTLASRPNRGSVFKLRLPLSFVTILEEESSPKLINTPQLHARILVIDDDETVRQAMSALLRGWGCECDLASSMEEALLLTSKAKPNLIISDYRLREHSKGSEVILAIRSKFAETIPAILVTGDTAPVRLREASASALPLLHKPVSPSKLYAQLVLMLKNNS</sequence>
<dbReference type="SUPFAM" id="SSF47384">
    <property type="entry name" value="Homodimeric domain of signal transducing histidine kinase"/>
    <property type="match status" value="1"/>
</dbReference>
<dbReference type="Gene3D" id="3.30.565.10">
    <property type="entry name" value="Histidine kinase-like ATPase, C-terminal domain"/>
    <property type="match status" value="1"/>
</dbReference>
<keyword evidence="5 10" id="KW-0418">Kinase</keyword>
<dbReference type="Pfam" id="PF00072">
    <property type="entry name" value="Response_reg"/>
    <property type="match status" value="1"/>
</dbReference>
<evidence type="ECO:0000313" key="10">
    <source>
        <dbReference type="EMBL" id="MFC0350298.1"/>
    </source>
</evidence>
<evidence type="ECO:0000256" key="6">
    <source>
        <dbReference type="PROSITE-ProRule" id="PRU00169"/>
    </source>
</evidence>
<evidence type="ECO:0000256" key="5">
    <source>
        <dbReference type="ARBA" id="ARBA00022777"/>
    </source>
</evidence>
<dbReference type="SMART" id="SM00387">
    <property type="entry name" value="HATPase_c"/>
    <property type="match status" value="1"/>
</dbReference>
<dbReference type="SMART" id="SM00388">
    <property type="entry name" value="HisKA"/>
    <property type="match status" value="1"/>
</dbReference>
<evidence type="ECO:0000256" key="7">
    <source>
        <dbReference type="SAM" id="Phobius"/>
    </source>
</evidence>
<dbReference type="InterPro" id="IPR004358">
    <property type="entry name" value="Sig_transdc_His_kin-like_C"/>
</dbReference>
<dbReference type="InterPro" id="IPR003661">
    <property type="entry name" value="HisK_dim/P_dom"/>
</dbReference>
<keyword evidence="7" id="KW-0812">Transmembrane</keyword>
<dbReference type="PROSITE" id="PS50109">
    <property type="entry name" value="HIS_KIN"/>
    <property type="match status" value="1"/>
</dbReference>
<accession>A0ABV6IEP9</accession>
<proteinExistence type="predicted"/>
<organism evidence="10 11">
    <name type="scientific">Undibacterium danionis</name>
    <dbReference type="NCBI Taxonomy" id="1812100"/>
    <lineage>
        <taxon>Bacteria</taxon>
        <taxon>Pseudomonadati</taxon>
        <taxon>Pseudomonadota</taxon>
        <taxon>Betaproteobacteria</taxon>
        <taxon>Burkholderiales</taxon>
        <taxon>Oxalobacteraceae</taxon>
        <taxon>Undibacterium</taxon>
    </lineage>
</organism>
<dbReference type="Pfam" id="PF02518">
    <property type="entry name" value="HATPase_c"/>
    <property type="match status" value="1"/>
</dbReference>
<dbReference type="InterPro" id="IPR005467">
    <property type="entry name" value="His_kinase_dom"/>
</dbReference>
<dbReference type="Gene3D" id="1.10.287.130">
    <property type="match status" value="1"/>
</dbReference>
<dbReference type="PRINTS" id="PR00344">
    <property type="entry name" value="BCTRLSENSOR"/>
</dbReference>
<keyword evidence="11" id="KW-1185">Reference proteome</keyword>
<feature type="domain" description="Response regulatory" evidence="9">
    <location>
        <begin position="475"/>
        <end position="590"/>
    </location>
</feature>
<dbReference type="CDD" id="cd00082">
    <property type="entry name" value="HisKA"/>
    <property type="match status" value="1"/>
</dbReference>
<evidence type="ECO:0000256" key="3">
    <source>
        <dbReference type="ARBA" id="ARBA00022553"/>
    </source>
</evidence>
<name>A0ABV6IEP9_9BURK</name>
<dbReference type="SMART" id="SM00448">
    <property type="entry name" value="REC"/>
    <property type="match status" value="1"/>
</dbReference>
<feature type="transmembrane region" description="Helical" evidence="7">
    <location>
        <begin position="146"/>
        <end position="165"/>
    </location>
</feature>
<dbReference type="SUPFAM" id="SSF55874">
    <property type="entry name" value="ATPase domain of HSP90 chaperone/DNA topoisomerase II/histidine kinase"/>
    <property type="match status" value="1"/>
</dbReference>
<dbReference type="RefSeq" id="WP_390212453.1">
    <property type="nucleotide sequence ID" value="NZ_JBHLXJ010000011.1"/>
</dbReference>
<feature type="domain" description="Histidine kinase" evidence="8">
    <location>
        <begin position="241"/>
        <end position="454"/>
    </location>
</feature>
<dbReference type="Pfam" id="PF00512">
    <property type="entry name" value="HisKA"/>
    <property type="match status" value="1"/>
</dbReference>
<keyword evidence="7" id="KW-0472">Membrane</keyword>
<dbReference type="EC" id="2.7.13.3" evidence="2"/>
<dbReference type="Gene3D" id="3.40.50.2300">
    <property type="match status" value="1"/>
</dbReference>
<feature type="transmembrane region" description="Helical" evidence="7">
    <location>
        <begin position="171"/>
        <end position="191"/>
    </location>
</feature>
<evidence type="ECO:0000256" key="1">
    <source>
        <dbReference type="ARBA" id="ARBA00000085"/>
    </source>
</evidence>
<dbReference type="SUPFAM" id="SSF52172">
    <property type="entry name" value="CheY-like"/>
    <property type="match status" value="1"/>
</dbReference>
<dbReference type="GO" id="GO:0016301">
    <property type="term" value="F:kinase activity"/>
    <property type="evidence" value="ECO:0007669"/>
    <property type="project" value="UniProtKB-KW"/>
</dbReference>
<dbReference type="PANTHER" id="PTHR43047:SF9">
    <property type="entry name" value="HISTIDINE KINASE"/>
    <property type="match status" value="1"/>
</dbReference>
<dbReference type="PANTHER" id="PTHR43047">
    <property type="entry name" value="TWO-COMPONENT HISTIDINE PROTEIN KINASE"/>
    <property type="match status" value="1"/>
</dbReference>
<evidence type="ECO:0000256" key="4">
    <source>
        <dbReference type="ARBA" id="ARBA00022679"/>
    </source>
</evidence>
<reference evidence="10 11" key="1">
    <citation type="submission" date="2024-09" db="EMBL/GenBank/DDBJ databases">
        <authorList>
            <person name="Sun Q."/>
            <person name="Mori K."/>
        </authorList>
    </citation>
    <scope>NUCLEOTIDE SEQUENCE [LARGE SCALE GENOMIC DNA]</scope>
    <source>
        <strain evidence="10 11">CCM 8677</strain>
    </source>
</reference>